<dbReference type="EC" id="3.2.1.4" evidence="9"/>
<feature type="active site" evidence="8">
    <location>
        <position position="470"/>
    </location>
</feature>
<comment type="similarity">
    <text evidence="2 8 9">Belongs to the glycosyl hydrolase 9 (cellulase E) family.</text>
</comment>
<organism evidence="11 12">
    <name type="scientific">Phoenix dactylifera</name>
    <name type="common">Date palm</name>
    <dbReference type="NCBI Taxonomy" id="42345"/>
    <lineage>
        <taxon>Eukaryota</taxon>
        <taxon>Viridiplantae</taxon>
        <taxon>Streptophyta</taxon>
        <taxon>Embryophyta</taxon>
        <taxon>Tracheophyta</taxon>
        <taxon>Spermatophyta</taxon>
        <taxon>Magnoliopsida</taxon>
        <taxon>Liliopsida</taxon>
        <taxon>Arecaceae</taxon>
        <taxon>Coryphoideae</taxon>
        <taxon>Phoeniceae</taxon>
        <taxon>Phoenix</taxon>
    </lineage>
</organism>
<dbReference type="PANTHER" id="PTHR22298">
    <property type="entry name" value="ENDO-1,4-BETA-GLUCANASE"/>
    <property type="match status" value="1"/>
</dbReference>
<sequence length="569" mass="63623">MSSNGFFQSGSIPCDKQLPEEQRMPSILHDRKRQSQSYVAPIMPRDLSSNLSIPLVPWILLLLLLLLHLPGAARAAFDYGDALSKSLLYFEAQRSGHLPYNQRVAWRDHSGLTDGLEQGVDLVGGYYDAGDQVKFGLPMAFTITMLSWSVIEYSEEIAASGEIGHALGAIKWGTDYFIKAHTHPNVLWTQVGDGDTDHYCWQRPEDMTTSRQAYRIDADHPGSEVAGETAAAMAAASIVFRTSNPHYSHLLLHHARQLFEFGDKYRGRYDRSVGPAKNYYPSVSGYGDELLWAALWLHRATGREEYLEYVVDNAFRFGGAAWAISEFSWDIKHAGLQVLASKLLMEEGGFHLKEKHRRRLEQYRSKAEHYLCSCLNKNSNGSNVRRTPGGLLYVRHWNNMQYVTGASFLLTAFSGYLAKSNQDLHCPRGSLGPEGLLLLAKSQADYILGANPMGISYLVGFGPKFPTRVHHRAASSVSYKEDKAFIGCAQGFDKWFGRQKENPNVLVGAVVGGPDAKDVFRDVRWNYMQTEACTYNTAPLVGVFAKLARFEGRRQQQLLEGVHPPISSC</sequence>
<keyword evidence="7 8" id="KW-0624">Polysaccharide degradation</keyword>
<evidence type="ECO:0000256" key="2">
    <source>
        <dbReference type="ARBA" id="ARBA00007072"/>
    </source>
</evidence>
<protein>
    <recommendedName>
        <fullName evidence="9">Endoglucanase</fullName>
        <ecNumber evidence="9">3.2.1.4</ecNumber>
    </recommendedName>
</protein>
<evidence type="ECO:0000256" key="8">
    <source>
        <dbReference type="PROSITE-ProRule" id="PRU10059"/>
    </source>
</evidence>
<feature type="domain" description="Glycoside hydrolase family 9" evidence="10">
    <location>
        <begin position="79"/>
        <end position="543"/>
    </location>
</feature>
<evidence type="ECO:0000256" key="3">
    <source>
        <dbReference type="ARBA" id="ARBA00022801"/>
    </source>
</evidence>
<dbReference type="RefSeq" id="XP_008799319.1">
    <property type="nucleotide sequence ID" value="XM_008801097.4"/>
</dbReference>
<comment type="catalytic activity">
    <reaction evidence="1 9">
        <text>Endohydrolysis of (1-&gt;4)-beta-D-glucosidic linkages in cellulose, lichenin and cereal beta-D-glucans.</text>
        <dbReference type="EC" id="3.2.1.4"/>
    </reaction>
</comment>
<dbReference type="InterPro" id="IPR001701">
    <property type="entry name" value="Glyco_hydro_9"/>
</dbReference>
<dbReference type="AlphaFoldDB" id="A0A8B7CHY2"/>
<dbReference type="SUPFAM" id="SSF48208">
    <property type="entry name" value="Six-hairpin glycosidases"/>
    <property type="match status" value="1"/>
</dbReference>
<dbReference type="FunFam" id="1.50.10.10:FF:000020">
    <property type="entry name" value="Endoglucanase"/>
    <property type="match status" value="1"/>
</dbReference>
<keyword evidence="3 8" id="KW-0378">Hydrolase</keyword>
<dbReference type="GO" id="GO:0030245">
    <property type="term" value="P:cellulose catabolic process"/>
    <property type="evidence" value="ECO:0007669"/>
    <property type="project" value="UniProtKB-KW"/>
</dbReference>
<dbReference type="InterPro" id="IPR012341">
    <property type="entry name" value="6hp_glycosidase-like_sf"/>
</dbReference>
<evidence type="ECO:0000256" key="5">
    <source>
        <dbReference type="ARBA" id="ARBA00023277"/>
    </source>
</evidence>
<dbReference type="PROSITE" id="PS00592">
    <property type="entry name" value="GH9_2"/>
    <property type="match status" value="1"/>
</dbReference>
<evidence type="ECO:0000259" key="10">
    <source>
        <dbReference type="Pfam" id="PF00759"/>
    </source>
</evidence>
<keyword evidence="6 8" id="KW-0326">Glycosidase</keyword>
<dbReference type="GO" id="GO:0008810">
    <property type="term" value="F:cellulase activity"/>
    <property type="evidence" value="ECO:0007669"/>
    <property type="project" value="UniProtKB-EC"/>
</dbReference>
<dbReference type="Proteomes" id="UP000228380">
    <property type="component" value="Unplaced"/>
</dbReference>
<accession>A0A8B7CHY2</accession>
<gene>
    <name evidence="12" type="primary">LOC103714001</name>
</gene>
<evidence type="ECO:0000256" key="7">
    <source>
        <dbReference type="ARBA" id="ARBA00023326"/>
    </source>
</evidence>
<proteinExistence type="inferred from homology"/>
<name>A0A8B7CHY2_PHODC</name>
<evidence type="ECO:0000256" key="9">
    <source>
        <dbReference type="RuleBase" id="RU361166"/>
    </source>
</evidence>
<evidence type="ECO:0000256" key="6">
    <source>
        <dbReference type="ARBA" id="ARBA00023295"/>
    </source>
</evidence>
<dbReference type="KEGG" id="pda:103714001"/>
<reference evidence="12" key="1">
    <citation type="submission" date="2025-08" db="UniProtKB">
        <authorList>
            <consortium name="RefSeq"/>
        </authorList>
    </citation>
    <scope>IDENTIFICATION</scope>
    <source>
        <tissue evidence="12">Young leaves</tissue>
    </source>
</reference>
<dbReference type="Pfam" id="PF00759">
    <property type="entry name" value="Glyco_hydro_9"/>
    <property type="match status" value="1"/>
</dbReference>
<evidence type="ECO:0000313" key="11">
    <source>
        <dbReference type="Proteomes" id="UP000228380"/>
    </source>
</evidence>
<evidence type="ECO:0000313" key="12">
    <source>
        <dbReference type="RefSeq" id="XP_008799319.1"/>
    </source>
</evidence>
<dbReference type="GeneID" id="103714001"/>
<keyword evidence="11" id="KW-1185">Reference proteome</keyword>
<dbReference type="Gene3D" id="1.50.10.10">
    <property type="match status" value="1"/>
</dbReference>
<dbReference type="InterPro" id="IPR008928">
    <property type="entry name" value="6-hairpin_glycosidase_sf"/>
</dbReference>
<dbReference type="InterPro" id="IPR018221">
    <property type="entry name" value="Glyco_hydro_9_His_AS"/>
</dbReference>
<evidence type="ECO:0000256" key="4">
    <source>
        <dbReference type="ARBA" id="ARBA00023001"/>
    </source>
</evidence>
<keyword evidence="5 8" id="KW-0119">Carbohydrate metabolism</keyword>
<keyword evidence="4 9" id="KW-0136">Cellulose degradation</keyword>
<evidence type="ECO:0000256" key="1">
    <source>
        <dbReference type="ARBA" id="ARBA00000966"/>
    </source>
</evidence>
<dbReference type="OrthoDB" id="10257085at2759"/>